<evidence type="ECO:0000313" key="3">
    <source>
        <dbReference type="Proteomes" id="UP000249579"/>
    </source>
</evidence>
<name>A0A328A487_9STAP</name>
<dbReference type="Proteomes" id="UP000249579">
    <property type="component" value="Unassembled WGS sequence"/>
</dbReference>
<dbReference type="InterPro" id="IPR027417">
    <property type="entry name" value="P-loop_NTPase"/>
</dbReference>
<feature type="domain" description="Putative endonuclease Z1" evidence="1">
    <location>
        <begin position="293"/>
        <end position="506"/>
    </location>
</feature>
<proteinExistence type="predicted"/>
<dbReference type="SUPFAM" id="SSF52540">
    <property type="entry name" value="P-loop containing nucleoside triphosphate hydrolases"/>
    <property type="match status" value="1"/>
</dbReference>
<reference evidence="2 3" key="1">
    <citation type="journal article" date="2018" name="Front. Microbiol.">
        <title>Description and Comparative Genomics of Macrococcus caseolyticus subsp. hominis subsp. nov., Macrococcus goetzii sp. nov., Macrococcus epidermidis sp. nov., and Macrococcus bohemicus sp. nov., Novel Macrococci From Human Clinical Material With Virulence Potential and Suspected Uptake of Foreign DNA by Natural Transformation.</title>
        <authorList>
            <person name="Maslanova I."/>
            <person name="Wertheimer Z."/>
            <person name="Sedlacek I."/>
            <person name="Svec P."/>
            <person name="Indrakova A."/>
            <person name="Kovarovic V."/>
            <person name="Schumann P."/>
            <person name="Sproer C."/>
            <person name="Kralova S."/>
            <person name="Sedo O."/>
            <person name="Kristofova L."/>
            <person name="Vrbovska V."/>
            <person name="Fuzik T."/>
            <person name="Petras P."/>
            <person name="Zdrahal Z."/>
            <person name="Ruzickova V."/>
            <person name="Doskar J."/>
            <person name="Pantucek R."/>
        </authorList>
    </citation>
    <scope>NUCLEOTIDE SEQUENCE [LARGE SCALE GENOMIC DNA]</scope>
    <source>
        <strain evidence="2 3">03/115</strain>
    </source>
</reference>
<protein>
    <recommendedName>
        <fullName evidence="1">Putative endonuclease Z1 domain-containing protein</fullName>
    </recommendedName>
</protein>
<dbReference type="OrthoDB" id="436461at2"/>
<dbReference type="Pfam" id="PF10593">
    <property type="entry name" value="Z1"/>
    <property type="match status" value="1"/>
</dbReference>
<dbReference type="RefSeq" id="WP_111745372.1">
    <property type="nucleotide sequence ID" value="NZ_JBHSQY010000002.1"/>
</dbReference>
<accession>A0A328A487</accession>
<evidence type="ECO:0000259" key="1">
    <source>
        <dbReference type="Pfam" id="PF10593"/>
    </source>
</evidence>
<dbReference type="AlphaFoldDB" id="A0A328A487"/>
<sequence>MDLKHGVFINTLQHKNNYSIDELKVMHDTINNLIEISTTENKPGMLLGRIQSGKTRSFMGSMALGFDNGFEVVIILTKNSNALARQTYERLHKEYEALIDQDYISAYDIMSLPEDLRKFELNKKIVIVVKKEKKNVERLTKALFEMYPVLSKRQMMIIDDEADYASVVYDKDKDKNLTELKVIASQLDQIKREIPTAAYLQVTATPYSLYLQPDSEVLSARGYQPKRPAFTVLVPTYQSYVGGKFYFEQSKLEGPASHVYQPVSETELELLRKEDNRRVKDAYVLTTKQLNGLRNALINFVVGGKIRNLQQIAQQERPKKYAFIMHTITTKRAHMWQYQVVMKIEQKLTQLIEENEAAFKSIIMKAYEGFKLSSESNYFPDARDVYEAVKSAFLDEELLITIVNSEQDVNQLLDKRGELKLRAPLNFFIGGQILDRGITIGNLIGFYYGRDPKKFQQDTVLQHSRMYGARPKEDLSVTRFYTTNRIYDVMERMHTFDEDLRKAFETGRNGGEVIFMMHDTKKDIVPCNPNKLLLSKVITIKGKKRFLPVGFQTKSRSEMMRRTKKLDTMIQELCKFAIDQNNKDARHILVPVQKVIPILKEITECLIMEEGYEWNVETYSAILNYLSRLPGNNTGYVWIVTRENRNISRFRQDGKRFADRPDNGQDELKQSYQLGTTHPTVMLLRQNGNENEGWRGGPFYWPVIVAPTQMNTIVFEG</sequence>
<gene>
    <name evidence="2" type="ORF">BHX94_05745</name>
</gene>
<comment type="caution">
    <text evidence="2">The sequence shown here is derived from an EMBL/GenBank/DDBJ whole genome shotgun (WGS) entry which is preliminary data.</text>
</comment>
<evidence type="ECO:0000313" key="2">
    <source>
        <dbReference type="EMBL" id="RAK49315.1"/>
    </source>
</evidence>
<dbReference type="EMBL" id="PZJG01000003">
    <property type="protein sequence ID" value="RAK49315.1"/>
    <property type="molecule type" value="Genomic_DNA"/>
</dbReference>
<dbReference type="InterPro" id="IPR018310">
    <property type="entry name" value="Put_endonuclease_Z1-dom"/>
</dbReference>
<organism evidence="2 3">
    <name type="scientific">Macrococcoides bohemicum</name>
    <dbReference type="NCBI Taxonomy" id="1903056"/>
    <lineage>
        <taxon>Bacteria</taxon>
        <taxon>Bacillati</taxon>
        <taxon>Bacillota</taxon>
        <taxon>Bacilli</taxon>
        <taxon>Bacillales</taxon>
        <taxon>Staphylococcaceae</taxon>
        <taxon>Macrococcoides</taxon>
    </lineage>
</organism>